<dbReference type="Gene3D" id="1.10.240.10">
    <property type="entry name" value="Tyrosyl-Transfer RNA Synthetase"/>
    <property type="match status" value="1"/>
</dbReference>
<keyword evidence="2" id="KW-0436">Ligase</keyword>
<comment type="caution">
    <text evidence="6">The sequence shown here is derived from an EMBL/GenBank/DDBJ whole genome shotgun (WGS) entry which is preliminary data.</text>
</comment>
<keyword evidence="4" id="KW-0067">ATP-binding</keyword>
<evidence type="ECO:0000256" key="1">
    <source>
        <dbReference type="ARBA" id="ARBA00022490"/>
    </source>
</evidence>
<dbReference type="EMBL" id="WHWC01000005">
    <property type="protein sequence ID" value="KAG8381956.1"/>
    <property type="molecule type" value="Genomic_DNA"/>
</dbReference>
<reference evidence="6" key="1">
    <citation type="submission" date="2019-10" db="EMBL/GenBank/DDBJ databases">
        <authorList>
            <person name="Zhang R."/>
            <person name="Pan Y."/>
            <person name="Wang J."/>
            <person name="Ma R."/>
            <person name="Yu S."/>
        </authorList>
    </citation>
    <scope>NUCLEOTIDE SEQUENCE</scope>
    <source>
        <strain evidence="6">LA-IB0</strain>
        <tissue evidence="6">Leaf</tissue>
    </source>
</reference>
<sequence length="387" mass="44071">MQTPPNKLQIGGGSEEGIAVFSLAPPPTPAVEKRRVWRRRRMGGGVEIGRSVAKVTIGKEIASFKPDYHNKHLQRWPPLRTMTLPVVVQSILMITIWLGMRMLTGEVKKWLVEVLTELVERHRRVRAAVTDEMVKFATSLSRESVVDIKGVVSVPAQSITGATQQAGEQLVRVNQYTHLNFRYLDLHTVANQGIFSIKGQVKNIFREFLLSEGFLEMETPTLIAGSRKGLDVEMDIMEHFSEYLLKILRLTFKEGVQMRKEAGVEIDPLGDLNTESERKLGQLVLQKCNTEFYILHPYPLAVRPFYTMPCYDDPKYSNSFDVFIRGSQRIHVLEDLAQRAQECGIDVKTISTYIDSVRYGRIWSGFGARWHSTISENAHFSLVIHRD</sequence>
<evidence type="ECO:0000256" key="2">
    <source>
        <dbReference type="ARBA" id="ARBA00022598"/>
    </source>
</evidence>
<dbReference type="InterPro" id="IPR004364">
    <property type="entry name" value="Aa-tRNA-synt_II"/>
</dbReference>
<dbReference type="Gene3D" id="3.30.930.10">
    <property type="entry name" value="Bira Bifunctional Protein, Domain 2"/>
    <property type="match status" value="2"/>
</dbReference>
<evidence type="ECO:0000256" key="3">
    <source>
        <dbReference type="ARBA" id="ARBA00022741"/>
    </source>
</evidence>
<evidence type="ECO:0000256" key="4">
    <source>
        <dbReference type="ARBA" id="ARBA00022840"/>
    </source>
</evidence>
<gene>
    <name evidence="6" type="ORF">BUALT_Bualt05G0026500</name>
</gene>
<dbReference type="GO" id="GO:0006422">
    <property type="term" value="P:aspartyl-tRNA aminoacylation"/>
    <property type="evidence" value="ECO:0007669"/>
    <property type="project" value="InterPro"/>
</dbReference>
<accession>A0AAV6XFV9</accession>
<keyword evidence="1" id="KW-0963">Cytoplasm</keyword>
<evidence type="ECO:0000259" key="5">
    <source>
        <dbReference type="Pfam" id="PF00152"/>
    </source>
</evidence>
<feature type="domain" description="Aminoacyl-tRNA synthetase class II (D/K/N)" evidence="5">
    <location>
        <begin position="247"/>
        <end position="361"/>
    </location>
</feature>
<protein>
    <recommendedName>
        <fullName evidence="5">Aminoacyl-tRNA synthetase class II (D/K/N) domain-containing protein</fullName>
    </recommendedName>
</protein>
<organism evidence="6 7">
    <name type="scientific">Buddleja alternifolia</name>
    <dbReference type="NCBI Taxonomy" id="168488"/>
    <lineage>
        <taxon>Eukaryota</taxon>
        <taxon>Viridiplantae</taxon>
        <taxon>Streptophyta</taxon>
        <taxon>Embryophyta</taxon>
        <taxon>Tracheophyta</taxon>
        <taxon>Spermatophyta</taxon>
        <taxon>Magnoliopsida</taxon>
        <taxon>eudicotyledons</taxon>
        <taxon>Gunneridae</taxon>
        <taxon>Pentapetalae</taxon>
        <taxon>asterids</taxon>
        <taxon>lamiids</taxon>
        <taxon>Lamiales</taxon>
        <taxon>Scrophulariaceae</taxon>
        <taxon>Buddlejeae</taxon>
        <taxon>Buddleja</taxon>
    </lineage>
</organism>
<dbReference type="GO" id="GO:0003723">
    <property type="term" value="F:RNA binding"/>
    <property type="evidence" value="ECO:0007669"/>
    <property type="project" value="TreeGrafter"/>
</dbReference>
<keyword evidence="3" id="KW-0547">Nucleotide-binding</keyword>
<dbReference type="PANTHER" id="PTHR43450:SF1">
    <property type="entry name" value="ASPARTATE--TRNA LIGASE, CYTOPLASMIC"/>
    <property type="match status" value="1"/>
</dbReference>
<dbReference type="InterPro" id="IPR004523">
    <property type="entry name" value="Asp-tRNA_synthase_2"/>
</dbReference>
<dbReference type="GO" id="GO:0017101">
    <property type="term" value="C:aminoacyl-tRNA synthetase multienzyme complex"/>
    <property type="evidence" value="ECO:0007669"/>
    <property type="project" value="TreeGrafter"/>
</dbReference>
<dbReference type="AlphaFoldDB" id="A0AAV6XFV9"/>
<dbReference type="Proteomes" id="UP000826271">
    <property type="component" value="Unassembled WGS sequence"/>
</dbReference>
<dbReference type="PANTHER" id="PTHR43450">
    <property type="entry name" value="ASPARTYL-TRNA SYNTHETASE"/>
    <property type="match status" value="1"/>
</dbReference>
<dbReference type="GO" id="GO:0005829">
    <property type="term" value="C:cytosol"/>
    <property type="evidence" value="ECO:0007669"/>
    <property type="project" value="TreeGrafter"/>
</dbReference>
<dbReference type="Pfam" id="PF00152">
    <property type="entry name" value="tRNA-synt_2"/>
    <property type="match status" value="2"/>
</dbReference>
<dbReference type="InterPro" id="IPR045864">
    <property type="entry name" value="aa-tRNA-synth_II/BPL/LPL"/>
</dbReference>
<evidence type="ECO:0000313" key="7">
    <source>
        <dbReference type="Proteomes" id="UP000826271"/>
    </source>
</evidence>
<proteinExistence type="predicted"/>
<keyword evidence="7" id="KW-1185">Reference proteome</keyword>
<dbReference type="GO" id="GO:0004815">
    <property type="term" value="F:aspartate-tRNA ligase activity"/>
    <property type="evidence" value="ECO:0007669"/>
    <property type="project" value="InterPro"/>
</dbReference>
<evidence type="ECO:0000313" key="6">
    <source>
        <dbReference type="EMBL" id="KAG8381956.1"/>
    </source>
</evidence>
<feature type="domain" description="Aminoacyl-tRNA synthetase class II (D/K/N)" evidence="5">
    <location>
        <begin position="175"/>
        <end position="224"/>
    </location>
</feature>
<dbReference type="SUPFAM" id="SSF55681">
    <property type="entry name" value="Class II aaRS and biotin synthetases"/>
    <property type="match status" value="1"/>
</dbReference>
<name>A0AAV6XFV9_9LAMI</name>
<dbReference type="GO" id="GO:0005524">
    <property type="term" value="F:ATP binding"/>
    <property type="evidence" value="ECO:0007669"/>
    <property type="project" value="InterPro"/>
</dbReference>